<dbReference type="SMART" id="SM00317">
    <property type="entry name" value="SET"/>
    <property type="match status" value="1"/>
</dbReference>
<evidence type="ECO:0000259" key="11">
    <source>
        <dbReference type="PROSITE" id="PS50868"/>
    </source>
</evidence>
<keyword evidence="5" id="KW-0949">S-adenosyl-L-methionine</keyword>
<keyword evidence="4" id="KW-0808">Transferase</keyword>
<feature type="region of interest" description="Disordered" evidence="8">
    <location>
        <begin position="1"/>
        <end position="35"/>
    </location>
</feature>
<comment type="subcellular location">
    <subcellularLocation>
        <location evidence="1">Chromosome</location>
    </subcellularLocation>
</comment>
<dbReference type="GO" id="GO:0005694">
    <property type="term" value="C:chromosome"/>
    <property type="evidence" value="ECO:0007669"/>
    <property type="project" value="UniProtKB-SubCell"/>
</dbReference>
<evidence type="ECO:0000313" key="13">
    <source>
        <dbReference type="Proteomes" id="UP001201812"/>
    </source>
</evidence>
<dbReference type="PROSITE" id="PS50867">
    <property type="entry name" value="PRE_SET"/>
    <property type="match status" value="1"/>
</dbReference>
<sequence length="472" mass="54237">MDRKRRRTSNRSRAVHQTSMYDESNNENASPRQSCRKASLNATLLIKQFKKEEQIAVHQTGMFDEGDKENASLRQSCRKASLTASHLIEEFKKEEQIYKDGEAEKENMVPLLSFDNIRRSPSVEIIEENNEDPEQEVNDTSENEREIPENAYEVESILAESDQLKKYADRNELMALICSTHGTKVVWPYKNAWMSYAFYPCREWEDKINRLISQHGHARIYIENLVDEAAAPENFEYGIKSRISDRALKLLEINMEQSAFCECLPGSCGKNKNCICSKMGIPYTKQGRLSRRYRDKPSIFECSDLCGCGEDCPLRMVQRGRKFPIILFRTLHKGWSIRSAVDIPSGSYVAEYIGEVITSREADATGSTEYQFQVNGILNDGQFVIDAAYFGNEGRFINHSCDPNLDAYKVFIRGESESLERIAFFAARAVKKGEELTINYWNDEQYEGVNKADQKKKRKCLCQSKECRGFMP</sequence>
<feature type="domain" description="Post-SET" evidence="11">
    <location>
        <begin position="456"/>
        <end position="472"/>
    </location>
</feature>
<dbReference type="GO" id="GO:0046974">
    <property type="term" value="F:histone H3K9 methyltransferase activity"/>
    <property type="evidence" value="ECO:0007669"/>
    <property type="project" value="TreeGrafter"/>
</dbReference>
<dbReference type="AlphaFoldDB" id="A0AAD4MWZ9"/>
<dbReference type="InterPro" id="IPR001214">
    <property type="entry name" value="SET_dom"/>
</dbReference>
<evidence type="ECO:0000259" key="9">
    <source>
        <dbReference type="PROSITE" id="PS50280"/>
    </source>
</evidence>
<evidence type="ECO:0000256" key="8">
    <source>
        <dbReference type="SAM" id="MobiDB-lite"/>
    </source>
</evidence>
<evidence type="ECO:0000256" key="4">
    <source>
        <dbReference type="ARBA" id="ARBA00022679"/>
    </source>
</evidence>
<dbReference type="InterPro" id="IPR050973">
    <property type="entry name" value="H3K9_Histone-Lys_N-MTase"/>
</dbReference>
<keyword evidence="13" id="KW-1185">Reference proteome</keyword>
<proteinExistence type="predicted"/>
<evidence type="ECO:0000256" key="7">
    <source>
        <dbReference type="ARBA" id="ARBA00022833"/>
    </source>
</evidence>
<keyword evidence="7" id="KW-0862">Zinc</keyword>
<dbReference type="Proteomes" id="UP001201812">
    <property type="component" value="Unassembled WGS sequence"/>
</dbReference>
<dbReference type="Gene3D" id="2.170.270.10">
    <property type="entry name" value="SET domain"/>
    <property type="match status" value="1"/>
</dbReference>
<dbReference type="Pfam" id="PF05033">
    <property type="entry name" value="Pre-SET"/>
    <property type="match status" value="1"/>
</dbReference>
<feature type="compositionally biased region" description="Basic residues" evidence="8">
    <location>
        <begin position="1"/>
        <end position="14"/>
    </location>
</feature>
<dbReference type="PROSITE" id="PS50868">
    <property type="entry name" value="POST_SET"/>
    <property type="match status" value="1"/>
</dbReference>
<dbReference type="PANTHER" id="PTHR46223:SF4">
    <property type="entry name" value="HISTONE-LYSINE N-METHYLTRANSFERASE-RELATED"/>
    <property type="match status" value="1"/>
</dbReference>
<dbReference type="GO" id="GO:0008270">
    <property type="term" value="F:zinc ion binding"/>
    <property type="evidence" value="ECO:0007669"/>
    <property type="project" value="InterPro"/>
</dbReference>
<dbReference type="PROSITE" id="PS50280">
    <property type="entry name" value="SET"/>
    <property type="match status" value="1"/>
</dbReference>
<feature type="domain" description="SET" evidence="9">
    <location>
        <begin position="323"/>
        <end position="441"/>
    </location>
</feature>
<evidence type="ECO:0000313" key="12">
    <source>
        <dbReference type="EMBL" id="KAI1709318.1"/>
    </source>
</evidence>
<evidence type="ECO:0000256" key="3">
    <source>
        <dbReference type="ARBA" id="ARBA00022603"/>
    </source>
</evidence>
<keyword evidence="2" id="KW-0158">Chromosome</keyword>
<reference evidence="12" key="1">
    <citation type="submission" date="2022-01" db="EMBL/GenBank/DDBJ databases">
        <title>Genome Sequence Resource for Two Populations of Ditylenchus destructor, the Migratory Endoparasitic Phytonematode.</title>
        <authorList>
            <person name="Zhang H."/>
            <person name="Lin R."/>
            <person name="Xie B."/>
        </authorList>
    </citation>
    <scope>NUCLEOTIDE SEQUENCE</scope>
    <source>
        <strain evidence="12">BazhouSP</strain>
    </source>
</reference>
<evidence type="ECO:0000256" key="6">
    <source>
        <dbReference type="ARBA" id="ARBA00022723"/>
    </source>
</evidence>
<dbReference type="SUPFAM" id="SSF82199">
    <property type="entry name" value="SET domain"/>
    <property type="match status" value="1"/>
</dbReference>
<evidence type="ECO:0000256" key="2">
    <source>
        <dbReference type="ARBA" id="ARBA00022454"/>
    </source>
</evidence>
<evidence type="ECO:0000256" key="1">
    <source>
        <dbReference type="ARBA" id="ARBA00004286"/>
    </source>
</evidence>
<accession>A0AAD4MWZ9</accession>
<feature type="compositionally biased region" description="Polar residues" evidence="8">
    <location>
        <begin position="15"/>
        <end position="33"/>
    </location>
</feature>
<dbReference type="InterPro" id="IPR007728">
    <property type="entry name" value="Pre-SET_dom"/>
</dbReference>
<evidence type="ECO:0000259" key="10">
    <source>
        <dbReference type="PROSITE" id="PS50867"/>
    </source>
</evidence>
<organism evidence="12 13">
    <name type="scientific">Ditylenchus destructor</name>
    <dbReference type="NCBI Taxonomy" id="166010"/>
    <lineage>
        <taxon>Eukaryota</taxon>
        <taxon>Metazoa</taxon>
        <taxon>Ecdysozoa</taxon>
        <taxon>Nematoda</taxon>
        <taxon>Chromadorea</taxon>
        <taxon>Rhabditida</taxon>
        <taxon>Tylenchina</taxon>
        <taxon>Tylenchomorpha</taxon>
        <taxon>Sphaerularioidea</taxon>
        <taxon>Anguinidae</taxon>
        <taxon>Anguininae</taxon>
        <taxon>Ditylenchus</taxon>
    </lineage>
</organism>
<dbReference type="GO" id="GO:0005634">
    <property type="term" value="C:nucleus"/>
    <property type="evidence" value="ECO:0007669"/>
    <property type="project" value="InterPro"/>
</dbReference>
<dbReference type="PANTHER" id="PTHR46223">
    <property type="entry name" value="HISTONE-LYSINE N-METHYLTRANSFERASE SUV39H"/>
    <property type="match status" value="1"/>
</dbReference>
<dbReference type="InterPro" id="IPR046341">
    <property type="entry name" value="SET_dom_sf"/>
</dbReference>
<feature type="domain" description="Pre-SET" evidence="10">
    <location>
        <begin position="259"/>
        <end position="320"/>
    </location>
</feature>
<dbReference type="InterPro" id="IPR003616">
    <property type="entry name" value="Post-SET_dom"/>
</dbReference>
<name>A0AAD4MWZ9_9BILA</name>
<keyword evidence="3" id="KW-0489">Methyltransferase</keyword>
<gene>
    <name evidence="12" type="ORF">DdX_11391</name>
</gene>
<comment type="caution">
    <text evidence="12">The sequence shown here is derived from an EMBL/GenBank/DDBJ whole genome shotgun (WGS) entry which is preliminary data.</text>
</comment>
<dbReference type="EMBL" id="JAKKPZ010000031">
    <property type="protein sequence ID" value="KAI1709318.1"/>
    <property type="molecule type" value="Genomic_DNA"/>
</dbReference>
<keyword evidence="6" id="KW-0479">Metal-binding</keyword>
<protein>
    <submittedName>
        <fullName evidence="12">SET domain-containing protein</fullName>
    </submittedName>
</protein>
<dbReference type="GO" id="GO:0032259">
    <property type="term" value="P:methylation"/>
    <property type="evidence" value="ECO:0007669"/>
    <property type="project" value="UniProtKB-KW"/>
</dbReference>
<dbReference type="Pfam" id="PF00856">
    <property type="entry name" value="SET"/>
    <property type="match status" value="1"/>
</dbReference>
<evidence type="ECO:0000256" key="5">
    <source>
        <dbReference type="ARBA" id="ARBA00022691"/>
    </source>
</evidence>